<evidence type="ECO:0000256" key="3">
    <source>
        <dbReference type="ARBA" id="ARBA00023136"/>
    </source>
</evidence>
<keyword evidence="4" id="KW-0564">Palmitate</keyword>
<dbReference type="AlphaFoldDB" id="A0A554A232"/>
<protein>
    <submittedName>
        <fullName evidence="6">Extracellular solute-binding protein</fullName>
    </submittedName>
</protein>
<keyword evidence="1" id="KW-1003">Cell membrane</keyword>
<keyword evidence="3" id="KW-0472">Membrane</keyword>
<organism evidence="6 7">
    <name type="scientific">Alkalicoccobacillus porphyridii</name>
    <dbReference type="NCBI Taxonomy" id="2597270"/>
    <lineage>
        <taxon>Bacteria</taxon>
        <taxon>Bacillati</taxon>
        <taxon>Bacillota</taxon>
        <taxon>Bacilli</taxon>
        <taxon>Bacillales</taxon>
        <taxon>Bacillaceae</taxon>
        <taxon>Alkalicoccobacillus</taxon>
    </lineage>
</organism>
<evidence type="ECO:0000256" key="1">
    <source>
        <dbReference type="ARBA" id="ARBA00022475"/>
    </source>
</evidence>
<dbReference type="Gene3D" id="3.40.190.10">
    <property type="entry name" value="Periplasmic binding protein-like II"/>
    <property type="match status" value="2"/>
</dbReference>
<evidence type="ECO:0000313" key="7">
    <source>
        <dbReference type="Proteomes" id="UP000318521"/>
    </source>
</evidence>
<evidence type="ECO:0000256" key="4">
    <source>
        <dbReference type="ARBA" id="ARBA00023139"/>
    </source>
</evidence>
<keyword evidence="2" id="KW-0732">Signal</keyword>
<dbReference type="EMBL" id="VLXZ01000002">
    <property type="protein sequence ID" value="TSB47752.1"/>
    <property type="molecule type" value="Genomic_DNA"/>
</dbReference>
<evidence type="ECO:0000313" key="6">
    <source>
        <dbReference type="EMBL" id="TSB47752.1"/>
    </source>
</evidence>
<dbReference type="InterPro" id="IPR006059">
    <property type="entry name" value="SBP"/>
</dbReference>
<dbReference type="Pfam" id="PF01547">
    <property type="entry name" value="SBP_bac_1"/>
    <property type="match status" value="1"/>
</dbReference>
<gene>
    <name evidence="6" type="ORF">FN960_04340</name>
</gene>
<sequence length="518" mass="57924">MTIQHLVQNDETGGYFMGAFFGKKFVMVSSLLTVSVLAACNNSSSDPVDSGDSNSDEPLNIQMFAGLYNELPEMDNAFWSEWQEQTNTELDIEWVPSGDLDTKMDLVLASGDLPEVLSSPNVRPPLVNAIKNGAFWELSDFLGDYSDYPNLKNNLAEDWQKYLSVDGELYGLPRSRSRMDIGIKIRKDWLDELDIPVPTTIDEYQDALKQIVEEDPADSNTLGLIGHGTIVADGTDAFAAAFGAMDPYFTDEDGLVPKQLTPMYTDMVEWFSELYDEGLLAQEFSVMKLTQAEELYKSGRAASYARSVWWDKEYEDAISRTQPDPEIVNLALEGPGGVSVNLATGVSGGYFISKKVPEEKVVKILDYLEHTASEEITDLAYYGIEGVHHEVVDGQKVLNEQGVHEINTTSKGAGVLAYAKWGKVESASGSKEYNDNKKQQVEHFDEIGTIDPMTGLHSDIWLTEWAKHVNEWETMVTRVIVGQVSIDEYKDYIDSINESPRMMEAFAELGDEYRIFNQ</sequence>
<proteinExistence type="predicted"/>
<name>A0A554A232_9BACI</name>
<dbReference type="Proteomes" id="UP000318521">
    <property type="component" value="Unassembled WGS sequence"/>
</dbReference>
<keyword evidence="5" id="KW-0449">Lipoprotein</keyword>
<evidence type="ECO:0000256" key="2">
    <source>
        <dbReference type="ARBA" id="ARBA00022729"/>
    </source>
</evidence>
<accession>A0A554A232</accession>
<dbReference type="SUPFAM" id="SSF53850">
    <property type="entry name" value="Periplasmic binding protein-like II"/>
    <property type="match status" value="1"/>
</dbReference>
<dbReference type="PANTHER" id="PTHR43649:SF33">
    <property type="entry name" value="POLYGALACTURONAN_RHAMNOGALACTURONAN-BINDING PROTEIN YTCQ"/>
    <property type="match status" value="1"/>
</dbReference>
<keyword evidence="7" id="KW-1185">Reference proteome</keyword>
<dbReference type="PANTHER" id="PTHR43649">
    <property type="entry name" value="ARABINOSE-BINDING PROTEIN-RELATED"/>
    <property type="match status" value="1"/>
</dbReference>
<evidence type="ECO:0000256" key="5">
    <source>
        <dbReference type="ARBA" id="ARBA00023288"/>
    </source>
</evidence>
<comment type="caution">
    <text evidence="6">The sequence shown here is derived from an EMBL/GenBank/DDBJ whole genome shotgun (WGS) entry which is preliminary data.</text>
</comment>
<dbReference type="InterPro" id="IPR050490">
    <property type="entry name" value="Bact_solute-bd_prot1"/>
</dbReference>
<dbReference type="OrthoDB" id="9787283at2"/>
<reference evidence="6 7" key="1">
    <citation type="submission" date="2019-07" db="EMBL/GenBank/DDBJ databases">
        <authorList>
            <person name="Park Y.J."/>
            <person name="Jeong S.E."/>
            <person name="Jung H.S."/>
        </authorList>
    </citation>
    <scope>NUCLEOTIDE SEQUENCE [LARGE SCALE GENOMIC DNA]</scope>
    <source>
        <strain evidence="7">P16(2019)</strain>
    </source>
</reference>